<sequence>MANFFQVWRRGLRLVVAIGAGAVAGSAAGVEIGWDRLAGFDFEAPAYEPGQDDGDIKAQSVRQIPAEIAQLDGQNVSVTGFMLPVRLKEGLVTEFLLVSDPMVCCYGAVPKVNEWITVRLADGIEPLMDVPLAFAGVLRVGPVLDNGYLTTIYEMDDAGPVKR</sequence>
<dbReference type="KEGG" id="slom:PXH66_16470"/>
<name>A0AAF0CMD0_9BACT</name>
<keyword evidence="2" id="KW-1185">Reference proteome</keyword>
<evidence type="ECO:0000313" key="1">
    <source>
        <dbReference type="EMBL" id="WED63933.1"/>
    </source>
</evidence>
<reference evidence="1" key="1">
    <citation type="submission" date="2023-03" db="EMBL/GenBank/DDBJ databases">
        <title>Lomoglobus Profundus gen. nov., sp. nov., a novel member of the phylum Verrucomicrobia, isolated from deep-marine sediment of South China Sea.</title>
        <authorList>
            <person name="Ahmad T."/>
            <person name="Ishaq S.E."/>
            <person name="Wang F."/>
        </authorList>
    </citation>
    <scope>NUCLEOTIDE SEQUENCE</scope>
    <source>
        <strain evidence="1">LMO-M01</strain>
    </source>
</reference>
<dbReference type="RefSeq" id="WP_330930637.1">
    <property type="nucleotide sequence ID" value="NZ_CP119075.1"/>
</dbReference>
<proteinExistence type="predicted"/>
<gene>
    <name evidence="1" type="ORF">PXH66_16470</name>
</gene>
<dbReference type="Gene3D" id="2.40.50.870">
    <property type="entry name" value="Protein of unknown function (DUF3299)"/>
    <property type="match status" value="1"/>
</dbReference>
<dbReference type="InterPro" id="IPR021727">
    <property type="entry name" value="DUF3299"/>
</dbReference>
<accession>A0AAF0CMD0</accession>
<dbReference type="Proteomes" id="UP001218638">
    <property type="component" value="Chromosome"/>
</dbReference>
<dbReference type="EMBL" id="CP119075">
    <property type="protein sequence ID" value="WED63933.1"/>
    <property type="molecule type" value="Genomic_DNA"/>
</dbReference>
<evidence type="ECO:0000313" key="2">
    <source>
        <dbReference type="Proteomes" id="UP001218638"/>
    </source>
</evidence>
<protein>
    <submittedName>
        <fullName evidence="1">DUF3299 domain-containing protein</fullName>
    </submittedName>
</protein>
<organism evidence="1 2">
    <name type="scientific">Synoicihabitans lomoniglobus</name>
    <dbReference type="NCBI Taxonomy" id="2909285"/>
    <lineage>
        <taxon>Bacteria</taxon>
        <taxon>Pseudomonadati</taxon>
        <taxon>Verrucomicrobiota</taxon>
        <taxon>Opitutia</taxon>
        <taxon>Opitutales</taxon>
        <taxon>Opitutaceae</taxon>
        <taxon>Synoicihabitans</taxon>
    </lineage>
</organism>
<dbReference type="AlphaFoldDB" id="A0AAF0CMD0"/>
<dbReference type="Pfam" id="PF11736">
    <property type="entry name" value="DUF3299"/>
    <property type="match status" value="1"/>
</dbReference>